<comment type="caution">
    <text evidence="2">The sequence shown here is derived from an EMBL/GenBank/DDBJ whole genome shotgun (WGS) entry which is preliminary data.</text>
</comment>
<evidence type="ECO:0000256" key="1">
    <source>
        <dbReference type="SAM" id="Phobius"/>
    </source>
</evidence>
<reference evidence="2 3" key="1">
    <citation type="submission" date="2019-03" db="EMBL/GenBank/DDBJ databases">
        <title>Genomic Encyclopedia of Type Strains, Phase III (KMG-III): the genomes of soil and plant-associated and newly described type strains.</title>
        <authorList>
            <person name="Whitman W."/>
        </authorList>
    </citation>
    <scope>NUCLEOTIDE SEQUENCE [LARGE SCALE GENOMIC DNA]</scope>
    <source>
        <strain evidence="2 3">CECT 8446</strain>
    </source>
</reference>
<dbReference type="EMBL" id="SNYF01000006">
    <property type="protein sequence ID" value="TDQ17016.1"/>
    <property type="molecule type" value="Genomic_DNA"/>
</dbReference>
<sequence>MIQFFRKIREKLLSQNRVTRYMAYAVGEIILVVIGILIAIQLNNWNNERTRASENKLLMENLIADLIQDTTRLQKITSIDTEYSSLKSAIENCKKALAITYENFNLDSASKYLAVGINAGEPLINTETNVYEQLKQTGRLYSFSSDSLRRKIITYYTRASREAVYNETNNQIIQRNLDQIDYLNDISIDFTYGKEYNPSDYQSLFDPNSKEMKTFRRTLWNLSHYQNSNYQKMLSLKKQAGELIQAIQIELSQTR</sequence>
<accession>A0A4R6T644</accession>
<gene>
    <name evidence="2" type="ORF">DFQ04_1664</name>
</gene>
<dbReference type="RefSeq" id="WP_133554655.1">
    <property type="nucleotide sequence ID" value="NZ_SNYF01000006.1"/>
</dbReference>
<dbReference type="OrthoDB" id="821805at2"/>
<evidence type="ECO:0000313" key="2">
    <source>
        <dbReference type="EMBL" id="TDQ17016.1"/>
    </source>
</evidence>
<dbReference type="AlphaFoldDB" id="A0A4R6T644"/>
<organism evidence="2 3">
    <name type="scientific">Algoriphagus boseongensis</name>
    <dbReference type="NCBI Taxonomy" id="1442587"/>
    <lineage>
        <taxon>Bacteria</taxon>
        <taxon>Pseudomonadati</taxon>
        <taxon>Bacteroidota</taxon>
        <taxon>Cytophagia</taxon>
        <taxon>Cytophagales</taxon>
        <taxon>Cyclobacteriaceae</taxon>
        <taxon>Algoriphagus</taxon>
    </lineage>
</organism>
<keyword evidence="3" id="KW-1185">Reference proteome</keyword>
<name>A0A4R6T644_9BACT</name>
<evidence type="ECO:0000313" key="3">
    <source>
        <dbReference type="Proteomes" id="UP000294535"/>
    </source>
</evidence>
<keyword evidence="1" id="KW-0812">Transmembrane</keyword>
<dbReference type="Proteomes" id="UP000294535">
    <property type="component" value="Unassembled WGS sequence"/>
</dbReference>
<dbReference type="Pfam" id="PF19578">
    <property type="entry name" value="DUF6090"/>
    <property type="match status" value="1"/>
</dbReference>
<feature type="transmembrane region" description="Helical" evidence="1">
    <location>
        <begin position="21"/>
        <end position="42"/>
    </location>
</feature>
<keyword evidence="1" id="KW-1133">Transmembrane helix</keyword>
<keyword evidence="1" id="KW-0472">Membrane</keyword>
<dbReference type="InterPro" id="IPR045749">
    <property type="entry name" value="DUF6090"/>
</dbReference>
<protein>
    <submittedName>
        <fullName evidence="2">Uncharacterized protein</fullName>
    </submittedName>
</protein>
<proteinExistence type="predicted"/>